<gene>
    <name evidence="2" type="ORF">JF50_16690</name>
</gene>
<name>A0A0C1MGG0_9GAMM</name>
<dbReference type="RefSeq" id="WP_039610536.1">
    <property type="nucleotide sequence ID" value="NZ_JWIC01000007.1"/>
</dbReference>
<dbReference type="EMBL" id="JWIC01000007">
    <property type="protein sequence ID" value="KID55964.1"/>
    <property type="molecule type" value="Genomic_DNA"/>
</dbReference>
<evidence type="ECO:0000259" key="1">
    <source>
        <dbReference type="Pfam" id="PF10077"/>
    </source>
</evidence>
<protein>
    <recommendedName>
        <fullName evidence="1">DUF2314 domain-containing protein</fullName>
    </recommendedName>
</protein>
<dbReference type="InterPro" id="IPR018756">
    <property type="entry name" value="DUF2314"/>
</dbReference>
<accession>A0A0C1MGG0</accession>
<dbReference type="AlphaFoldDB" id="A0A0C1MGG0"/>
<dbReference type="Pfam" id="PF10077">
    <property type="entry name" value="DUF2314"/>
    <property type="match status" value="1"/>
</dbReference>
<dbReference type="OrthoDB" id="6288015at2"/>
<evidence type="ECO:0000313" key="2">
    <source>
        <dbReference type="EMBL" id="KID55964.1"/>
    </source>
</evidence>
<dbReference type="Proteomes" id="UP000031327">
    <property type="component" value="Unassembled WGS sequence"/>
</dbReference>
<reference evidence="2 3" key="1">
    <citation type="submission" date="2014-12" db="EMBL/GenBank/DDBJ databases">
        <title>Draft Genome Sequence of Pseudoalteromonas luteoviolacea HI1.</title>
        <authorList>
            <person name="Asahina A.Y."/>
            <person name="Hadfield M.G."/>
        </authorList>
    </citation>
    <scope>NUCLEOTIDE SEQUENCE [LARGE SCALE GENOMIC DNA]</scope>
    <source>
        <strain evidence="2 3">HI1</strain>
    </source>
</reference>
<evidence type="ECO:0000313" key="3">
    <source>
        <dbReference type="Proteomes" id="UP000031327"/>
    </source>
</evidence>
<proteinExistence type="predicted"/>
<comment type="caution">
    <text evidence="2">The sequence shown here is derived from an EMBL/GenBank/DDBJ whole genome shotgun (WGS) entry which is preliminary data.</text>
</comment>
<feature type="domain" description="DUF2314" evidence="1">
    <location>
        <begin position="61"/>
        <end position="140"/>
    </location>
</feature>
<sequence>MYWGLVVLVILAGFWLHNRYSSESQDFPPIETDPNDPLVLEAVALAKATIDEFRVLFLRYPKDAFVKLGFESDRGVIEHLGAHVETIKGNEVSVFLVTPPITHTGKMAHNYVCQLEDIEDWQITDNAGNIYGGYIQRAMFTIAEREGIALPPELKAMQDKYVDV</sequence>
<organism evidence="2 3">
    <name type="scientific">Pseudoalteromonas luteoviolacea</name>
    <dbReference type="NCBI Taxonomy" id="43657"/>
    <lineage>
        <taxon>Bacteria</taxon>
        <taxon>Pseudomonadati</taxon>
        <taxon>Pseudomonadota</taxon>
        <taxon>Gammaproteobacteria</taxon>
        <taxon>Alteromonadales</taxon>
        <taxon>Pseudoalteromonadaceae</taxon>
        <taxon>Pseudoalteromonas</taxon>
    </lineage>
</organism>